<dbReference type="Pfam" id="PF13538">
    <property type="entry name" value="UvrD_C_2"/>
    <property type="match status" value="1"/>
</dbReference>
<dbReference type="AlphaFoldDB" id="A0A6N2T3D4"/>
<evidence type="ECO:0000259" key="4">
    <source>
        <dbReference type="SMART" id="SM00278"/>
    </source>
</evidence>
<protein>
    <recommendedName>
        <fullName evidence="3">ATP-dependent RecD2 DNA helicase</fullName>
        <ecNumber evidence="3">5.6.2.3</ecNumber>
    </recommendedName>
    <alternativeName>
        <fullName evidence="3">DNA 5'-3' helicase subunit RecD2</fullName>
    </alternativeName>
</protein>
<dbReference type="CDD" id="cd18809">
    <property type="entry name" value="SF1_C_RecD"/>
    <property type="match status" value="1"/>
</dbReference>
<sequence length="741" mass="82150">MAESKITTIEGSVEEVVFHSEDTGFTVLELATDEELLTVVGELVQVDIGEALKVTGQFVTHPTYGSQFKAAIVERTLPATSGAILKYLSSGAIKGIGPAIARRLVDAFGDQTLEVIEKQPRRLTEIRGISPKKAEEIEEEYKRIFGIRAVMLFLSRFRIDPAASIRVWKLWGTLATDIISENPYALCCEEIGLKFEEADAISTQLGLPMDSRCRMAGAILYVLRHNTFSGGHCCLPQNKLLRATRSLLGDEELELDSLVDELVEEKSLVSDTVEGQRFLYLPQFYQAETYVAGRLAMMEQLTMNPPEDLNKDIDALEKKLGIAYAKLQRKAIETAFFQDVLILTGGPGTGKTTTLNGIITLLEQRGFKVALAAPTGRAAKRMSEVTGREAKTIHRLLEVDFQDESGKNKFKRNQKNPLPFDAVVVDEMSMVDIQLFESLIKALRLGSKLILVGDPDQLPSVGAGNVLKDLIDSDVIAVVHLSEVFRQAAESLIVTNAHAIVSGELPDLSHKDNDFFFLPQPSSDRAMATVLSLCSVRLPKAYGCSPMWDIQVISPSRVGALGTVELNRQLQQVLNPPSPQKTEFKFGSSIFREGDKVMQIRNNYDIVWSRDDGDEGMGVFNGDIGVIEMIDRPSQSILVRYDDRMAQYVFDMADELDLAYAITVHKSQGSEFESVVMPLMGYHSKLHYRNLLYTGVTRAKKRLILLGQASTVARMVQNDKKTLRYTNLKTYLIQAAGHGEG</sequence>
<dbReference type="CDD" id="cd17933">
    <property type="entry name" value="DEXSc_RecD-like"/>
    <property type="match status" value="1"/>
</dbReference>
<dbReference type="InterPro" id="IPR050534">
    <property type="entry name" value="Coronavir_polyprotein_1ab"/>
</dbReference>
<dbReference type="GO" id="GO:0017116">
    <property type="term" value="F:single-stranded DNA helicase activity"/>
    <property type="evidence" value="ECO:0007669"/>
    <property type="project" value="TreeGrafter"/>
</dbReference>
<accession>A0A6N2T3D4</accession>
<dbReference type="InterPro" id="IPR006345">
    <property type="entry name" value="RecD2"/>
</dbReference>
<dbReference type="Gene3D" id="1.10.150.20">
    <property type="entry name" value="5' to 3' exonuclease, C-terminal subdomain"/>
    <property type="match status" value="1"/>
</dbReference>
<comment type="function">
    <text evidence="3">DNA-dependent ATPase and ATP-dependent 5'-3' DNA helicase. Has no activity on blunt DNA or DNA with 3'-overhangs, requires at least 10 bases of 5'-ssDNA for helicase activity.</text>
</comment>
<dbReference type="EC" id="5.6.2.3" evidence="3"/>
<name>A0A6N2T3D4_9FIRM</name>
<dbReference type="SUPFAM" id="SSF52540">
    <property type="entry name" value="P-loop containing nucleoside triphosphate hydrolases"/>
    <property type="match status" value="1"/>
</dbReference>
<dbReference type="GO" id="GO:0016787">
    <property type="term" value="F:hydrolase activity"/>
    <property type="evidence" value="ECO:0007669"/>
    <property type="project" value="UniProtKB-KW"/>
</dbReference>
<dbReference type="GO" id="GO:0003677">
    <property type="term" value="F:DNA binding"/>
    <property type="evidence" value="ECO:0007669"/>
    <property type="project" value="UniProtKB-UniRule"/>
</dbReference>
<keyword evidence="1 3" id="KW-0547">Nucleotide-binding</keyword>
<dbReference type="Pfam" id="PF18335">
    <property type="entry name" value="SH3_13"/>
    <property type="match status" value="1"/>
</dbReference>
<dbReference type="PANTHER" id="PTHR43788:SF6">
    <property type="entry name" value="DNA HELICASE B"/>
    <property type="match status" value="1"/>
</dbReference>
<dbReference type="InterPro" id="IPR027417">
    <property type="entry name" value="P-loop_NTPase"/>
</dbReference>
<comment type="similarity">
    <text evidence="3">Belongs to the RecD family. RecD2 subfamily.</text>
</comment>
<evidence type="ECO:0000256" key="2">
    <source>
        <dbReference type="ARBA" id="ARBA00022840"/>
    </source>
</evidence>
<dbReference type="SMART" id="SM00382">
    <property type="entry name" value="AAA"/>
    <property type="match status" value="1"/>
</dbReference>
<evidence type="ECO:0000313" key="6">
    <source>
        <dbReference type="EMBL" id="VYS99919.1"/>
    </source>
</evidence>
<dbReference type="InterPro" id="IPR003593">
    <property type="entry name" value="AAA+_ATPase"/>
</dbReference>
<dbReference type="GO" id="GO:0006281">
    <property type="term" value="P:DNA repair"/>
    <property type="evidence" value="ECO:0007669"/>
    <property type="project" value="InterPro"/>
</dbReference>
<dbReference type="InterPro" id="IPR010994">
    <property type="entry name" value="RuvA_2-like"/>
</dbReference>
<evidence type="ECO:0000256" key="3">
    <source>
        <dbReference type="HAMAP-Rule" id="MF_01488"/>
    </source>
</evidence>
<dbReference type="Gene3D" id="1.10.10.2220">
    <property type="match status" value="1"/>
</dbReference>
<dbReference type="HAMAP" id="MF_01488">
    <property type="entry name" value="RecD2"/>
    <property type="match status" value="1"/>
</dbReference>
<dbReference type="GO" id="GO:0043139">
    <property type="term" value="F:5'-3' DNA helicase activity"/>
    <property type="evidence" value="ECO:0007669"/>
    <property type="project" value="UniProtKB-UniRule"/>
</dbReference>
<dbReference type="Gene3D" id="3.40.50.300">
    <property type="entry name" value="P-loop containing nucleotide triphosphate hydrolases"/>
    <property type="match status" value="2"/>
</dbReference>
<comment type="catalytic activity">
    <reaction evidence="3">
        <text>ATP + H2O = ADP + phosphate + H(+)</text>
        <dbReference type="Rhea" id="RHEA:13065"/>
        <dbReference type="ChEBI" id="CHEBI:15377"/>
        <dbReference type="ChEBI" id="CHEBI:15378"/>
        <dbReference type="ChEBI" id="CHEBI:30616"/>
        <dbReference type="ChEBI" id="CHEBI:43474"/>
        <dbReference type="ChEBI" id="CHEBI:456216"/>
        <dbReference type="EC" id="5.6.2.3"/>
    </reaction>
</comment>
<dbReference type="SUPFAM" id="SSF47781">
    <property type="entry name" value="RuvA domain 2-like"/>
    <property type="match status" value="1"/>
</dbReference>
<feature type="binding site" evidence="3">
    <location>
        <begin position="348"/>
        <end position="352"/>
    </location>
    <ligand>
        <name>ATP</name>
        <dbReference type="ChEBI" id="CHEBI:30616"/>
    </ligand>
</feature>
<evidence type="ECO:0000259" key="5">
    <source>
        <dbReference type="SMART" id="SM00382"/>
    </source>
</evidence>
<feature type="domain" description="Helix-hairpin-helix DNA-binding motif class 1" evidence="4">
    <location>
        <begin position="121"/>
        <end position="140"/>
    </location>
</feature>
<dbReference type="Pfam" id="PF13245">
    <property type="entry name" value="AAA_19"/>
    <property type="match status" value="1"/>
</dbReference>
<feature type="domain" description="Helix-hairpin-helix DNA-binding motif class 1" evidence="4">
    <location>
        <begin position="86"/>
        <end position="107"/>
    </location>
</feature>
<dbReference type="InterPro" id="IPR003583">
    <property type="entry name" value="Hlx-hairpin-Hlx_DNA-bd_motif"/>
</dbReference>
<keyword evidence="3" id="KW-0413">Isomerase</keyword>
<dbReference type="SMART" id="SM00278">
    <property type="entry name" value="HhH1"/>
    <property type="match status" value="2"/>
</dbReference>
<gene>
    <name evidence="3 6" type="primary">recD2</name>
    <name evidence="6" type="ORF">AULFYP135_01234</name>
</gene>
<dbReference type="GO" id="GO:0006310">
    <property type="term" value="P:DNA recombination"/>
    <property type="evidence" value="ECO:0007669"/>
    <property type="project" value="InterPro"/>
</dbReference>
<keyword evidence="2 3" id="KW-0067">ATP-binding</keyword>
<dbReference type="InterPro" id="IPR055446">
    <property type="entry name" value="RecD2_N_OB"/>
</dbReference>
<dbReference type="GO" id="GO:0009338">
    <property type="term" value="C:exodeoxyribonuclease V complex"/>
    <property type="evidence" value="ECO:0007669"/>
    <property type="project" value="TreeGrafter"/>
</dbReference>
<keyword evidence="3" id="KW-0238">DNA-binding</keyword>
<dbReference type="InterPro" id="IPR041451">
    <property type="entry name" value="RecD2_SH13"/>
</dbReference>
<dbReference type="InterPro" id="IPR027785">
    <property type="entry name" value="UvrD-like_helicase_C"/>
</dbReference>
<dbReference type="Gene3D" id="2.30.30.940">
    <property type="match status" value="1"/>
</dbReference>
<dbReference type="Pfam" id="PF23139">
    <property type="entry name" value="OB_YrrC"/>
    <property type="match status" value="1"/>
</dbReference>
<feature type="domain" description="AAA+ ATPase" evidence="5">
    <location>
        <begin position="337"/>
        <end position="504"/>
    </location>
</feature>
<keyword evidence="3 6" id="KW-0347">Helicase</keyword>
<reference evidence="6" key="1">
    <citation type="submission" date="2019-11" db="EMBL/GenBank/DDBJ databases">
        <authorList>
            <person name="Feng L."/>
        </authorList>
    </citation>
    <scope>NUCLEOTIDE SEQUENCE</scope>
    <source>
        <strain evidence="6">AundefinedLFYP135</strain>
    </source>
</reference>
<dbReference type="Pfam" id="PF14490">
    <property type="entry name" value="HHH_RecD2"/>
    <property type="match status" value="1"/>
</dbReference>
<dbReference type="InterPro" id="IPR029493">
    <property type="entry name" value="RecD2-like_HHH"/>
</dbReference>
<dbReference type="EMBL" id="CACRSL010000003">
    <property type="protein sequence ID" value="VYS99919.1"/>
    <property type="molecule type" value="Genomic_DNA"/>
</dbReference>
<organism evidence="6">
    <name type="scientific">uncultured Anaerotruncus sp</name>
    <dbReference type="NCBI Taxonomy" id="905011"/>
    <lineage>
        <taxon>Bacteria</taxon>
        <taxon>Bacillati</taxon>
        <taxon>Bacillota</taxon>
        <taxon>Clostridia</taxon>
        <taxon>Eubacteriales</taxon>
        <taxon>Oscillospiraceae</taxon>
        <taxon>Anaerotruncus</taxon>
        <taxon>environmental samples</taxon>
    </lineage>
</organism>
<dbReference type="NCBIfam" id="TIGR01448">
    <property type="entry name" value="recD_rel"/>
    <property type="match status" value="1"/>
</dbReference>
<dbReference type="Pfam" id="PF14520">
    <property type="entry name" value="HHH_5"/>
    <property type="match status" value="1"/>
</dbReference>
<evidence type="ECO:0000256" key="1">
    <source>
        <dbReference type="ARBA" id="ARBA00022741"/>
    </source>
</evidence>
<dbReference type="GO" id="GO:0005524">
    <property type="term" value="F:ATP binding"/>
    <property type="evidence" value="ECO:0007669"/>
    <property type="project" value="UniProtKB-UniRule"/>
</dbReference>
<keyword evidence="3 6" id="KW-0378">Hydrolase</keyword>
<dbReference type="PANTHER" id="PTHR43788">
    <property type="entry name" value="DNA2/NAM7 HELICASE FAMILY MEMBER"/>
    <property type="match status" value="1"/>
</dbReference>
<proteinExistence type="inferred from homology"/>